<keyword evidence="3" id="KW-1185">Reference proteome</keyword>
<organism evidence="2 3">
    <name type="scientific">Methylobacterium goesingense</name>
    <dbReference type="NCBI Taxonomy" id="243690"/>
    <lineage>
        <taxon>Bacteria</taxon>
        <taxon>Pseudomonadati</taxon>
        <taxon>Pseudomonadota</taxon>
        <taxon>Alphaproteobacteria</taxon>
        <taxon>Hyphomicrobiales</taxon>
        <taxon>Methylobacteriaceae</taxon>
        <taxon>Methylobacterium</taxon>
    </lineage>
</organism>
<protein>
    <submittedName>
        <fullName evidence="2">Uncharacterized protein</fullName>
    </submittedName>
</protein>
<evidence type="ECO:0000313" key="3">
    <source>
        <dbReference type="Proteomes" id="UP001549145"/>
    </source>
</evidence>
<gene>
    <name evidence="2" type="ORF">ABID43_003596</name>
</gene>
<feature type="compositionally biased region" description="Low complexity" evidence="1">
    <location>
        <begin position="572"/>
        <end position="587"/>
    </location>
</feature>
<sequence length="593" mass="65479">MTTSLISPTATRWPQAASLVRPAPAYCSEFRPLDYARLVHPKGGVGSAMFGDRVPPRKPRKDGSTEPRWSDLRYSSHALASRDVDLQGRRFMSFASYPYSKPGEPRVAKDAINIVSLGASWLDLDYYNKPDWKDVPPRKVLEAVRNICEDRGWPSPSYATFSGRGILVVWLYTASQPAQRVMARHRALQQILHEEFLPFGSDYTAKAATKQFRMPGTYNEKSGLPVVVIFPDLTAEIARIDFDELCRVVLPFQRQTKAQREAAKAEAKAKRTAAQLANRTPREGHHGAKLTGSSYWDTIAADLDRLYALRHGKAGIKDTAAREDTGAGRNSWLVAFVYVASWRLPASDLDAYVIETADRLGLDHASAKSKACSIVGRAKESARGVRRTYRGFTVDPRYKPSPAHLRDLLVITPREMRRADLRILIDQARRSENAVSRVVASRRAAGVRDRSVQQQHRLEVGQQAVEFLAEGLTVKAVAELYGVSPRWLDNALRDARAVAGITTAKAEPVVAPVVTVDDVGDTLDLPVGTPAVIAHEVLRDIRETAREAVVAGRRTQYVPRVTTKGSTLLGQTPAARPTARRASTCPASEMEVA</sequence>
<evidence type="ECO:0000256" key="1">
    <source>
        <dbReference type="SAM" id="MobiDB-lite"/>
    </source>
</evidence>
<dbReference type="EMBL" id="JBEPMM010000011">
    <property type="protein sequence ID" value="MET3694041.1"/>
    <property type="molecule type" value="Genomic_DNA"/>
</dbReference>
<dbReference type="RefSeq" id="WP_238280004.1">
    <property type="nucleotide sequence ID" value="NZ_BPQL01000070.1"/>
</dbReference>
<comment type="caution">
    <text evidence="2">The sequence shown here is derived from an EMBL/GenBank/DDBJ whole genome shotgun (WGS) entry which is preliminary data.</text>
</comment>
<evidence type="ECO:0000313" key="2">
    <source>
        <dbReference type="EMBL" id="MET3694041.1"/>
    </source>
</evidence>
<proteinExistence type="predicted"/>
<feature type="region of interest" description="Disordered" evidence="1">
    <location>
        <begin position="565"/>
        <end position="593"/>
    </location>
</feature>
<dbReference type="Proteomes" id="UP001549145">
    <property type="component" value="Unassembled WGS sequence"/>
</dbReference>
<name>A0ABV2L884_9HYPH</name>
<reference evidence="2 3" key="1">
    <citation type="submission" date="2024-06" db="EMBL/GenBank/DDBJ databases">
        <title>Genomic Encyclopedia of Type Strains, Phase IV (KMG-IV): sequencing the most valuable type-strain genomes for metagenomic binning, comparative biology and taxonomic classification.</title>
        <authorList>
            <person name="Goeker M."/>
        </authorList>
    </citation>
    <scope>NUCLEOTIDE SEQUENCE [LARGE SCALE GENOMIC DNA]</scope>
    <source>
        <strain evidence="2 3">DSM 21331</strain>
    </source>
</reference>
<accession>A0ABV2L884</accession>
<feature type="region of interest" description="Disordered" evidence="1">
    <location>
        <begin position="47"/>
        <end position="69"/>
    </location>
</feature>